<reference evidence="1 2" key="1">
    <citation type="journal article" date="2019" name="Environ. Microbiol.">
        <title>At the nexus of three kingdoms: the genome of the mycorrhizal fungus Gigaspora margarita provides insights into plant, endobacterial and fungal interactions.</title>
        <authorList>
            <person name="Venice F."/>
            <person name="Ghignone S."/>
            <person name="Salvioli di Fossalunga A."/>
            <person name="Amselem J."/>
            <person name="Novero M."/>
            <person name="Xianan X."/>
            <person name="Sedzielewska Toro K."/>
            <person name="Morin E."/>
            <person name="Lipzen A."/>
            <person name="Grigoriev I.V."/>
            <person name="Henrissat B."/>
            <person name="Martin F.M."/>
            <person name="Bonfante P."/>
        </authorList>
    </citation>
    <scope>NUCLEOTIDE SEQUENCE [LARGE SCALE GENOMIC DNA]</scope>
    <source>
        <strain evidence="1 2">BEG34</strain>
    </source>
</reference>
<dbReference type="EMBL" id="WTPW01000897">
    <property type="protein sequence ID" value="KAF0471041.1"/>
    <property type="molecule type" value="Genomic_DNA"/>
</dbReference>
<dbReference type="Proteomes" id="UP000439903">
    <property type="component" value="Unassembled WGS sequence"/>
</dbReference>
<dbReference type="Gene3D" id="2.60.270.20">
    <property type="entry name" value="Cytolysin/lectin"/>
    <property type="match status" value="1"/>
</dbReference>
<sequence length="196" mass="21746">MASILSAVINHESINNELTNLINSLGNENCDKTAAAAIVNDTGYTLANPRIYYPNGSSVFVSPLPIPPACFPLRSILGISFKKNCVHRCENCGTCDIGIYSVMVVYDIKELNKSLCIMFDFYLKKWNIQIRSIYGYKAAALYNDLNREPLDMKTQVNSKGFNSDDSGWSYISNAEGDGSTFIISIQRNRGTVFAKL</sequence>
<proteinExistence type="predicted"/>
<keyword evidence="2" id="KW-1185">Reference proteome</keyword>
<comment type="caution">
    <text evidence="1">The sequence shown here is derived from an EMBL/GenBank/DDBJ whole genome shotgun (WGS) entry which is preliminary data.</text>
</comment>
<dbReference type="AlphaFoldDB" id="A0A8H3XMM1"/>
<dbReference type="InterPro" id="IPR015926">
    <property type="entry name" value="Cytolysin/lectin"/>
</dbReference>
<name>A0A8H3XMM1_GIGMA</name>
<gene>
    <name evidence="1" type="ORF">F8M41_025279</name>
</gene>
<evidence type="ECO:0000313" key="2">
    <source>
        <dbReference type="Proteomes" id="UP000439903"/>
    </source>
</evidence>
<organism evidence="1 2">
    <name type="scientific">Gigaspora margarita</name>
    <dbReference type="NCBI Taxonomy" id="4874"/>
    <lineage>
        <taxon>Eukaryota</taxon>
        <taxon>Fungi</taxon>
        <taxon>Fungi incertae sedis</taxon>
        <taxon>Mucoromycota</taxon>
        <taxon>Glomeromycotina</taxon>
        <taxon>Glomeromycetes</taxon>
        <taxon>Diversisporales</taxon>
        <taxon>Gigasporaceae</taxon>
        <taxon>Gigaspora</taxon>
    </lineage>
</organism>
<evidence type="ECO:0000313" key="1">
    <source>
        <dbReference type="EMBL" id="KAF0471041.1"/>
    </source>
</evidence>
<protein>
    <submittedName>
        <fullName evidence="1">Uncharacterized protein</fullName>
    </submittedName>
</protein>
<accession>A0A8H3XMM1</accession>